<keyword evidence="5" id="KW-1185">Reference proteome</keyword>
<organism evidence="4 5">
    <name type="scientific">Tanacetum coccineum</name>
    <dbReference type="NCBI Taxonomy" id="301880"/>
    <lineage>
        <taxon>Eukaryota</taxon>
        <taxon>Viridiplantae</taxon>
        <taxon>Streptophyta</taxon>
        <taxon>Embryophyta</taxon>
        <taxon>Tracheophyta</taxon>
        <taxon>Spermatophyta</taxon>
        <taxon>Magnoliopsida</taxon>
        <taxon>eudicotyledons</taxon>
        <taxon>Gunneridae</taxon>
        <taxon>Pentapetalae</taxon>
        <taxon>asterids</taxon>
        <taxon>campanulids</taxon>
        <taxon>Asterales</taxon>
        <taxon>Asteraceae</taxon>
        <taxon>Asteroideae</taxon>
        <taxon>Anthemideae</taxon>
        <taxon>Anthemidinae</taxon>
        <taxon>Tanacetum</taxon>
    </lineage>
</organism>
<keyword evidence="2" id="KW-0175">Coiled coil</keyword>
<evidence type="ECO:0000256" key="1">
    <source>
        <dbReference type="PROSITE-ProRule" id="PRU00047"/>
    </source>
</evidence>
<reference evidence="4" key="2">
    <citation type="submission" date="2022-01" db="EMBL/GenBank/DDBJ databases">
        <authorList>
            <person name="Yamashiro T."/>
            <person name="Shiraishi A."/>
            <person name="Satake H."/>
            <person name="Nakayama K."/>
        </authorList>
    </citation>
    <scope>NUCLEOTIDE SEQUENCE</scope>
</reference>
<evidence type="ECO:0000313" key="4">
    <source>
        <dbReference type="EMBL" id="GJS65422.1"/>
    </source>
</evidence>
<evidence type="ECO:0000256" key="2">
    <source>
        <dbReference type="SAM" id="Coils"/>
    </source>
</evidence>
<feature type="coiled-coil region" evidence="2">
    <location>
        <begin position="30"/>
        <end position="85"/>
    </location>
</feature>
<gene>
    <name evidence="4" type="ORF">Tco_0679986</name>
</gene>
<proteinExistence type="predicted"/>
<evidence type="ECO:0000259" key="3">
    <source>
        <dbReference type="PROSITE" id="PS50158"/>
    </source>
</evidence>
<dbReference type="InterPro" id="IPR001878">
    <property type="entry name" value="Znf_CCHC"/>
</dbReference>
<protein>
    <submittedName>
        <fullName evidence="4">Retrovirus-related pol polyprotein from transposon TNT 1-94</fullName>
    </submittedName>
</protein>
<name>A0ABQ4XK18_9ASTR</name>
<keyword evidence="1" id="KW-0863">Zinc-finger</keyword>
<feature type="domain" description="CCHC-type" evidence="3">
    <location>
        <begin position="206"/>
        <end position="221"/>
    </location>
</feature>
<dbReference type="Gene3D" id="4.10.60.10">
    <property type="entry name" value="Zinc finger, CCHC-type"/>
    <property type="match status" value="1"/>
</dbReference>
<dbReference type="SMART" id="SM00343">
    <property type="entry name" value="ZnF_C2HC"/>
    <property type="match status" value="1"/>
</dbReference>
<dbReference type="InterPro" id="IPR036875">
    <property type="entry name" value="Znf_CCHC_sf"/>
</dbReference>
<dbReference type="Proteomes" id="UP001151760">
    <property type="component" value="Unassembled WGS sequence"/>
</dbReference>
<keyword evidence="1" id="KW-0862">Zinc</keyword>
<accession>A0ABQ4XK18</accession>
<dbReference type="PROSITE" id="PS50158">
    <property type="entry name" value="ZF_CCHC"/>
    <property type="match status" value="1"/>
</dbReference>
<sequence>MTHLSVGHTCGVTYQVDVCIGRVECCHTIIHDAQTDRAAVRAEIEVLRRERLAYEQEGMETRQALARSEAHCRALEARVTVLETEVRRKSCRLGQATDDSCVQHIMPYPGLDRLLLKCLWLLQLAGGIGSFVIGNGTDSHSSGRRVYFCQGIEAVALRVHLPDFMKVQPLYFKGTEGVVEVNQWDMGNANHINNQKGTGSGQKPTCFECGVQGHFQKECPRLKNNKGNRGNQAGNDRAPAKVYVVGNAGANPDNVVAYESLNVTFDETPPPSKTSPLLDDDLDEEEAIKVTEKKNLENDIEDETLKIDEIVNIKESRNHPLENVIGNLNQRTLRS</sequence>
<reference evidence="4" key="1">
    <citation type="journal article" date="2022" name="Int. J. Mol. Sci.">
        <title>Draft Genome of Tanacetum Coccineum: Genomic Comparison of Closely Related Tanacetum-Family Plants.</title>
        <authorList>
            <person name="Yamashiro T."/>
            <person name="Shiraishi A."/>
            <person name="Nakayama K."/>
            <person name="Satake H."/>
        </authorList>
    </citation>
    <scope>NUCLEOTIDE SEQUENCE</scope>
</reference>
<dbReference type="EMBL" id="BQNB010009576">
    <property type="protein sequence ID" value="GJS65422.1"/>
    <property type="molecule type" value="Genomic_DNA"/>
</dbReference>
<comment type="caution">
    <text evidence="4">The sequence shown here is derived from an EMBL/GenBank/DDBJ whole genome shotgun (WGS) entry which is preliminary data.</text>
</comment>
<dbReference type="SUPFAM" id="SSF57756">
    <property type="entry name" value="Retrovirus zinc finger-like domains"/>
    <property type="match status" value="1"/>
</dbReference>
<keyword evidence="1" id="KW-0479">Metal-binding</keyword>
<dbReference type="Pfam" id="PF00098">
    <property type="entry name" value="zf-CCHC"/>
    <property type="match status" value="1"/>
</dbReference>
<evidence type="ECO:0000313" key="5">
    <source>
        <dbReference type="Proteomes" id="UP001151760"/>
    </source>
</evidence>